<dbReference type="AlphaFoldDB" id="A0A9X9X7D9"/>
<feature type="transmembrane region" description="Helical" evidence="1">
    <location>
        <begin position="175"/>
        <end position="195"/>
    </location>
</feature>
<evidence type="ECO:0000313" key="2">
    <source>
        <dbReference type="EMBL" id="MBR0679625.1"/>
    </source>
</evidence>
<protein>
    <submittedName>
        <fullName evidence="2">Uncharacterized protein</fullName>
    </submittedName>
</protein>
<dbReference type="EMBL" id="JAAEDL010000003">
    <property type="protein sequence ID" value="MBR0679625.1"/>
    <property type="molecule type" value="Genomic_DNA"/>
</dbReference>
<keyword evidence="1" id="KW-0472">Membrane</keyword>
<feature type="transmembrane region" description="Helical" evidence="1">
    <location>
        <begin position="41"/>
        <end position="59"/>
    </location>
</feature>
<feature type="transmembrane region" description="Helical" evidence="1">
    <location>
        <begin position="65"/>
        <end position="84"/>
    </location>
</feature>
<evidence type="ECO:0000313" key="3">
    <source>
        <dbReference type="Proteomes" id="UP001138709"/>
    </source>
</evidence>
<comment type="caution">
    <text evidence="2">The sequence shown here is derived from an EMBL/GenBank/DDBJ whole genome shotgun (WGS) entry which is preliminary data.</text>
</comment>
<feature type="transmembrane region" description="Helical" evidence="1">
    <location>
        <begin position="96"/>
        <end position="115"/>
    </location>
</feature>
<organism evidence="2 3">
    <name type="scientific">Neoroseomonas eburnea</name>
    <dbReference type="NCBI Taxonomy" id="1346889"/>
    <lineage>
        <taxon>Bacteria</taxon>
        <taxon>Pseudomonadati</taxon>
        <taxon>Pseudomonadota</taxon>
        <taxon>Alphaproteobacteria</taxon>
        <taxon>Acetobacterales</taxon>
        <taxon>Acetobacteraceae</taxon>
        <taxon>Neoroseomonas</taxon>
    </lineage>
</organism>
<evidence type="ECO:0000256" key="1">
    <source>
        <dbReference type="SAM" id="Phobius"/>
    </source>
</evidence>
<sequence>MGESMTGGAAPDPAAQAPMPMPAAAAPAARAGTGHALFSQAPYILMLLAAFGGVAYAGFSSQPNTLYWTIVTPVFGLLCIVAGWAGAPERGGRMRLVWTQALHWAGFLLAMLVLFRPEVQAALQGRGAEIGLLMLLALGTFVAGVHAGSWRIMAVGAVLGVSVPLLALVQQSVLLVLAAAALAGVAGASFVLLAARGRA</sequence>
<keyword evidence="1" id="KW-1133">Transmembrane helix</keyword>
<keyword evidence="1" id="KW-0812">Transmembrane</keyword>
<reference evidence="2" key="2">
    <citation type="journal article" date="2021" name="Syst. Appl. Microbiol.">
        <title>Roseomonas hellenica sp. nov., isolated from roots of wild-growing Alkanna tinctoria.</title>
        <authorList>
            <person name="Rat A."/>
            <person name="Naranjo H.D."/>
            <person name="Lebbe L."/>
            <person name="Cnockaert M."/>
            <person name="Krigas N."/>
            <person name="Grigoriadou K."/>
            <person name="Maloupa E."/>
            <person name="Willems A."/>
        </authorList>
    </citation>
    <scope>NUCLEOTIDE SEQUENCE</scope>
    <source>
        <strain evidence="2">LMG 31228</strain>
    </source>
</reference>
<accession>A0A9X9X7D9</accession>
<dbReference type="RefSeq" id="WP_211844990.1">
    <property type="nucleotide sequence ID" value="NZ_JAAEDL010000003.1"/>
</dbReference>
<dbReference type="Proteomes" id="UP001138709">
    <property type="component" value="Unassembled WGS sequence"/>
</dbReference>
<name>A0A9X9X7D9_9PROT</name>
<feature type="transmembrane region" description="Helical" evidence="1">
    <location>
        <begin position="127"/>
        <end position="145"/>
    </location>
</feature>
<reference evidence="2" key="1">
    <citation type="submission" date="2020-01" db="EMBL/GenBank/DDBJ databases">
        <authorList>
            <person name="Rat A."/>
        </authorList>
    </citation>
    <scope>NUCLEOTIDE SEQUENCE</scope>
    <source>
        <strain evidence="2">LMG 31228</strain>
    </source>
</reference>
<keyword evidence="3" id="KW-1185">Reference proteome</keyword>
<proteinExistence type="predicted"/>
<gene>
    <name evidence="2" type="ORF">GXW74_03950</name>
</gene>